<keyword evidence="2" id="KW-0472">Membrane</keyword>
<comment type="caution">
    <text evidence="4">The sequence shown here is derived from an EMBL/GenBank/DDBJ whole genome shotgun (WGS) entry which is preliminary data.</text>
</comment>
<dbReference type="Proteomes" id="UP001162060">
    <property type="component" value="Unassembled WGS sequence"/>
</dbReference>
<feature type="region of interest" description="Disordered" evidence="1">
    <location>
        <begin position="528"/>
        <end position="579"/>
    </location>
</feature>
<feature type="compositionally biased region" description="Low complexity" evidence="1">
    <location>
        <begin position="366"/>
        <end position="382"/>
    </location>
</feature>
<feature type="compositionally biased region" description="Polar residues" evidence="1">
    <location>
        <begin position="565"/>
        <end position="579"/>
    </location>
</feature>
<evidence type="ECO:0000256" key="3">
    <source>
        <dbReference type="SAM" id="SignalP"/>
    </source>
</evidence>
<organism evidence="4 5">
    <name type="scientific">Peronospora matthiolae</name>
    <dbReference type="NCBI Taxonomy" id="2874970"/>
    <lineage>
        <taxon>Eukaryota</taxon>
        <taxon>Sar</taxon>
        <taxon>Stramenopiles</taxon>
        <taxon>Oomycota</taxon>
        <taxon>Peronosporomycetes</taxon>
        <taxon>Peronosporales</taxon>
        <taxon>Peronosporaceae</taxon>
        <taxon>Peronospora</taxon>
    </lineage>
</organism>
<dbReference type="AlphaFoldDB" id="A0AAV1U2B2"/>
<feature type="compositionally biased region" description="Low complexity" evidence="1">
    <location>
        <begin position="346"/>
        <end position="356"/>
    </location>
</feature>
<evidence type="ECO:0000256" key="2">
    <source>
        <dbReference type="SAM" id="Phobius"/>
    </source>
</evidence>
<proteinExistence type="predicted"/>
<keyword evidence="3" id="KW-0732">Signal</keyword>
<evidence type="ECO:0000313" key="4">
    <source>
        <dbReference type="EMBL" id="CAK7928674.1"/>
    </source>
</evidence>
<feature type="region of interest" description="Disordered" evidence="1">
    <location>
        <begin position="132"/>
        <end position="187"/>
    </location>
</feature>
<feature type="chain" id="PRO_5043886540" evidence="3">
    <location>
        <begin position="27"/>
        <end position="674"/>
    </location>
</feature>
<feature type="compositionally biased region" description="Polar residues" evidence="1">
    <location>
        <begin position="647"/>
        <end position="656"/>
    </location>
</feature>
<feature type="compositionally biased region" description="Low complexity" evidence="1">
    <location>
        <begin position="178"/>
        <end position="187"/>
    </location>
</feature>
<feature type="transmembrane region" description="Helical" evidence="2">
    <location>
        <begin position="387"/>
        <end position="409"/>
    </location>
</feature>
<feature type="region of interest" description="Disordered" evidence="1">
    <location>
        <begin position="240"/>
        <end position="285"/>
    </location>
</feature>
<dbReference type="EMBL" id="CAKLBY020000130">
    <property type="protein sequence ID" value="CAK7928674.1"/>
    <property type="molecule type" value="Genomic_DNA"/>
</dbReference>
<keyword evidence="2" id="KW-0812">Transmembrane</keyword>
<sequence>MARSRIQQRSLVAALFVQLYAGDCIAVPSTGPELNVCEYSLEDLYVVDVNATLKLFPAGYRSCANTSDSNAELCGICSCREKKLGAIAGLSVAGVVCVGSGDVTTCAGEGQEFCGRNDSIDSAANATSILQGSSSFNEDTSPGTSSLQGSSSANEDAGVGDVAMAGSTVDPEDIGDPSAGSSSASSATSTSSFIFEPATVLPSGIGTSLAMDSTASVETMSPDIDTSIPAFVPESINTNVEADTGSTDVNTDTDNLANASGSTVPDFDNSYGTSTDSSSTGNTSQSAAFNSNRIIGASSSLGISTDASGSTLEPIDSSIRFDSLAKKESALDKENVDSNGVGKVKPSPTSAAAPPTNRDVIRPQENGSTLGTNNGSSSSSSWSGERLTVLLSTICGIAVVAAIAAFVAVRRHRSQSKKELTTPIDDDYNDENFDTVTPIIPGNRGARNVRRGPRLGDAFENSPMSSIVVLGPDDDFVPPPRRTTKRHYRSYPRNTVLDTYARSGSTKASKDVFTQDDRPSTVSVDTINDLSHQHHVSRGPPTTGLPVRAPYEIFDTSNTRERFSSGMSSQFDSRTSGQEYESDLSFNSFQMASETSSGAEFDSITSTNCNDRQTASDLESGESIATSYLSSTESVQYNGRDTEASERTNGSEMNSDLSRVAISFDLSATKSRIS</sequence>
<name>A0AAV1U2B2_9STRA</name>
<evidence type="ECO:0000313" key="5">
    <source>
        <dbReference type="Proteomes" id="UP001162060"/>
    </source>
</evidence>
<feature type="compositionally biased region" description="Low complexity" evidence="1">
    <location>
        <begin position="268"/>
        <end position="285"/>
    </location>
</feature>
<gene>
    <name evidence="4" type="ORF">PM001_LOCUS13824</name>
</gene>
<evidence type="ECO:0000256" key="1">
    <source>
        <dbReference type="SAM" id="MobiDB-lite"/>
    </source>
</evidence>
<feature type="compositionally biased region" description="Polar residues" evidence="1">
    <location>
        <begin position="597"/>
        <end position="639"/>
    </location>
</feature>
<feature type="compositionally biased region" description="Polar residues" evidence="1">
    <location>
        <begin position="240"/>
        <end position="263"/>
    </location>
</feature>
<keyword evidence="2" id="KW-1133">Transmembrane helix</keyword>
<feature type="compositionally biased region" description="Low complexity" evidence="1">
    <location>
        <begin position="140"/>
        <end position="152"/>
    </location>
</feature>
<reference evidence="4" key="1">
    <citation type="submission" date="2024-01" db="EMBL/GenBank/DDBJ databases">
        <authorList>
            <person name="Webb A."/>
        </authorList>
    </citation>
    <scope>NUCLEOTIDE SEQUENCE</scope>
    <source>
        <strain evidence="4">Pm1</strain>
    </source>
</reference>
<protein>
    <submittedName>
        <fullName evidence="4">Uncharacterized protein</fullName>
    </submittedName>
</protein>
<feature type="region of interest" description="Disordered" evidence="1">
    <location>
        <begin position="331"/>
        <end position="382"/>
    </location>
</feature>
<accession>A0AAV1U2B2</accession>
<feature type="signal peptide" evidence="3">
    <location>
        <begin position="1"/>
        <end position="26"/>
    </location>
</feature>
<feature type="region of interest" description="Disordered" evidence="1">
    <location>
        <begin position="597"/>
        <end position="656"/>
    </location>
</feature>